<evidence type="ECO:0000256" key="3">
    <source>
        <dbReference type="ARBA" id="ARBA00023018"/>
    </source>
</evidence>
<dbReference type="Gene3D" id="3.30.470.20">
    <property type="entry name" value="ATP-grasp fold, B domain"/>
    <property type="match status" value="1"/>
</dbReference>
<sequence>MDKFPLIEQNYYPSHKEMASAPRYPCVFKIGHAHGGLGKVRVENNADFQDMASVVAVANTYVTTEPYIDSKFDIHIQKIGGSYKCFQRKSISGNWKTNTGSAMLEQISMTERYKLWVDEVSLLFGGLAICAIEAIVDKSGREYIIEVNDSALPLMGDTQEDDRRYMAELVATKMQSNTRPAGELQRGSSRQSMGGQTPASPAPEGRAPPPLPPPPAAPSQSSMATSPTDDSSGRLSTTEPTSSTTQGGSPNAQRRDSQASQSSSMSGFSSASSARKPPEDSSQGAPVKAGLFGRQTSMTNEPSDDSEDTMKNLRKTFAGIFGDM</sequence>
<evidence type="ECO:0000256" key="2">
    <source>
        <dbReference type="ARBA" id="ARBA00022553"/>
    </source>
</evidence>
<dbReference type="FunFam" id="3.30.1490.20:FF:000008">
    <property type="entry name" value="Synapsin I"/>
    <property type="match status" value="1"/>
</dbReference>
<comment type="similarity">
    <text evidence="1">Belongs to the synapsin family.</text>
</comment>
<dbReference type="GO" id="GO:0007269">
    <property type="term" value="P:neurotransmitter secretion"/>
    <property type="evidence" value="ECO:0007669"/>
    <property type="project" value="InterPro"/>
</dbReference>
<evidence type="ECO:0000259" key="6">
    <source>
        <dbReference type="Pfam" id="PF02750"/>
    </source>
</evidence>
<feature type="compositionally biased region" description="Low complexity" evidence="5">
    <location>
        <begin position="218"/>
        <end position="227"/>
    </location>
</feature>
<protein>
    <submittedName>
        <fullName evidence="7">Synapsin-like</fullName>
    </submittedName>
</protein>
<dbReference type="EMBL" id="IACT01002920">
    <property type="protein sequence ID" value="LAC22174.1"/>
    <property type="molecule type" value="mRNA"/>
</dbReference>
<feature type="compositionally biased region" description="Low complexity" evidence="5">
    <location>
        <begin position="258"/>
        <end position="275"/>
    </location>
</feature>
<dbReference type="PANTHER" id="PTHR10841:SF17">
    <property type="entry name" value="SYNAPSIN"/>
    <property type="match status" value="1"/>
</dbReference>
<dbReference type="GO" id="GO:0030672">
    <property type="term" value="C:synaptic vesicle membrane"/>
    <property type="evidence" value="ECO:0007669"/>
    <property type="project" value="TreeGrafter"/>
</dbReference>
<dbReference type="PANTHER" id="PTHR10841">
    <property type="entry name" value="SYNAPSIN"/>
    <property type="match status" value="1"/>
</dbReference>
<evidence type="ECO:0000256" key="4">
    <source>
        <dbReference type="ARBA" id="ARBA00034103"/>
    </source>
</evidence>
<comment type="subcellular location">
    <subcellularLocation>
        <location evidence="4">Synapse</location>
    </subcellularLocation>
</comment>
<feature type="compositionally biased region" description="Polar residues" evidence="5">
    <location>
        <begin position="228"/>
        <end position="251"/>
    </location>
</feature>
<dbReference type="InterPro" id="IPR001359">
    <property type="entry name" value="Synapsin"/>
</dbReference>
<name>A0A6A7FV26_9CRUS</name>
<proteinExistence type="evidence at transcript level"/>
<feature type="region of interest" description="Disordered" evidence="5">
    <location>
        <begin position="172"/>
        <end position="312"/>
    </location>
</feature>
<dbReference type="SUPFAM" id="SSF56059">
    <property type="entry name" value="Glutathione synthetase ATP-binding domain-like"/>
    <property type="match status" value="1"/>
</dbReference>
<dbReference type="AlphaFoldDB" id="A0A6A7FV26"/>
<feature type="compositionally biased region" description="Polar residues" evidence="5">
    <location>
        <begin position="186"/>
        <end position="197"/>
    </location>
</feature>
<evidence type="ECO:0000256" key="1">
    <source>
        <dbReference type="ARBA" id="ARBA00008243"/>
    </source>
</evidence>
<reference evidence="7" key="1">
    <citation type="submission" date="2017-11" db="EMBL/GenBank/DDBJ databases">
        <title>The sensing device of the deep-sea amphipod.</title>
        <authorList>
            <person name="Kobayashi H."/>
            <person name="Nagahama T."/>
            <person name="Arai W."/>
            <person name="Sasagawa Y."/>
            <person name="Umeda M."/>
            <person name="Hayashi T."/>
            <person name="Nikaido I."/>
            <person name="Watanabe H."/>
            <person name="Oguri K."/>
            <person name="Kitazato H."/>
            <person name="Fujioka K."/>
            <person name="Kido Y."/>
            <person name="Takami H."/>
        </authorList>
    </citation>
    <scope>NUCLEOTIDE SEQUENCE</scope>
    <source>
        <tissue evidence="7">Whole body</tissue>
    </source>
</reference>
<organism evidence="7">
    <name type="scientific">Hirondellea gigas</name>
    <dbReference type="NCBI Taxonomy" id="1518452"/>
    <lineage>
        <taxon>Eukaryota</taxon>
        <taxon>Metazoa</taxon>
        <taxon>Ecdysozoa</taxon>
        <taxon>Arthropoda</taxon>
        <taxon>Crustacea</taxon>
        <taxon>Multicrustacea</taxon>
        <taxon>Malacostraca</taxon>
        <taxon>Eumalacostraca</taxon>
        <taxon>Peracarida</taxon>
        <taxon>Amphipoda</taxon>
        <taxon>Amphilochidea</taxon>
        <taxon>Lysianassida</taxon>
        <taxon>Lysianassidira</taxon>
        <taxon>Lysianassoidea</taxon>
        <taxon>Lysianassidae</taxon>
        <taxon>Hirondellea</taxon>
    </lineage>
</organism>
<dbReference type="FunFam" id="3.30.470.20:FF:000059">
    <property type="entry name" value="Synapsin-3"/>
    <property type="match status" value="1"/>
</dbReference>
<evidence type="ECO:0000256" key="5">
    <source>
        <dbReference type="SAM" id="MobiDB-lite"/>
    </source>
</evidence>
<feature type="domain" description="Synapsin ATP-binding" evidence="6">
    <location>
        <begin position="2"/>
        <end position="175"/>
    </location>
</feature>
<dbReference type="InterPro" id="IPR020898">
    <property type="entry name" value="Synapsin_ATP-bd_dom"/>
</dbReference>
<evidence type="ECO:0000313" key="7">
    <source>
        <dbReference type="EMBL" id="LAC22174.1"/>
    </source>
</evidence>
<accession>A0A6A7FV26</accession>
<keyword evidence="2" id="KW-0597">Phosphoprotein</keyword>
<dbReference type="Pfam" id="PF02750">
    <property type="entry name" value="Synapsin_C"/>
    <property type="match status" value="1"/>
</dbReference>
<keyword evidence="3" id="KW-0770">Synapse</keyword>
<dbReference type="PRINTS" id="PR01368">
    <property type="entry name" value="SYNAPSIN"/>
</dbReference>
<feature type="compositionally biased region" description="Pro residues" evidence="5">
    <location>
        <begin position="206"/>
        <end position="217"/>
    </location>
</feature>